<comment type="caution">
    <text evidence="1">The sequence shown here is derived from an EMBL/GenBank/DDBJ whole genome shotgun (WGS) entry which is preliminary data.</text>
</comment>
<name>A0AAE0J0R1_9PEZI</name>
<keyword evidence="2" id="KW-1185">Reference proteome</keyword>
<gene>
    <name evidence="1" type="ORF">B0H65DRAFT_481762</name>
</gene>
<dbReference type="RefSeq" id="XP_062676588.1">
    <property type="nucleotide sequence ID" value="XM_062827640.1"/>
</dbReference>
<evidence type="ECO:0000313" key="1">
    <source>
        <dbReference type="EMBL" id="KAK3334422.1"/>
    </source>
</evidence>
<dbReference type="EMBL" id="JAUEPP010000011">
    <property type="protein sequence ID" value="KAK3334422.1"/>
    <property type="molecule type" value="Genomic_DNA"/>
</dbReference>
<organism evidence="1 2">
    <name type="scientific">Neurospora tetraspora</name>
    <dbReference type="NCBI Taxonomy" id="94610"/>
    <lineage>
        <taxon>Eukaryota</taxon>
        <taxon>Fungi</taxon>
        <taxon>Dikarya</taxon>
        <taxon>Ascomycota</taxon>
        <taxon>Pezizomycotina</taxon>
        <taxon>Sordariomycetes</taxon>
        <taxon>Sordariomycetidae</taxon>
        <taxon>Sordariales</taxon>
        <taxon>Sordariaceae</taxon>
        <taxon>Neurospora</taxon>
    </lineage>
</organism>
<evidence type="ECO:0000313" key="2">
    <source>
        <dbReference type="Proteomes" id="UP001278500"/>
    </source>
</evidence>
<dbReference type="Proteomes" id="UP001278500">
    <property type="component" value="Unassembled WGS sequence"/>
</dbReference>
<protein>
    <submittedName>
        <fullName evidence="1">Uncharacterized protein</fullName>
    </submittedName>
</protein>
<dbReference type="GeneID" id="87864794"/>
<reference evidence="1" key="2">
    <citation type="submission" date="2023-06" db="EMBL/GenBank/DDBJ databases">
        <authorList>
            <consortium name="Lawrence Berkeley National Laboratory"/>
            <person name="Haridas S."/>
            <person name="Hensen N."/>
            <person name="Bonometti L."/>
            <person name="Westerberg I."/>
            <person name="Brannstrom I.O."/>
            <person name="Guillou S."/>
            <person name="Cros-Aarteil S."/>
            <person name="Calhoun S."/>
            <person name="Kuo A."/>
            <person name="Mondo S."/>
            <person name="Pangilinan J."/>
            <person name="Riley R."/>
            <person name="Labutti K."/>
            <person name="Andreopoulos B."/>
            <person name="Lipzen A."/>
            <person name="Chen C."/>
            <person name="Yanf M."/>
            <person name="Daum C."/>
            <person name="Ng V."/>
            <person name="Clum A."/>
            <person name="Steindorff A."/>
            <person name="Ohm R."/>
            <person name="Martin F."/>
            <person name="Silar P."/>
            <person name="Natvig D."/>
            <person name="Lalanne C."/>
            <person name="Gautier V."/>
            <person name="Ament-Velasquez S.L."/>
            <person name="Kruys A."/>
            <person name="Hutchinson M.I."/>
            <person name="Powell A.J."/>
            <person name="Barry K."/>
            <person name="Miller A.N."/>
            <person name="Grigoriev I.V."/>
            <person name="Debuchy R."/>
            <person name="Gladieux P."/>
            <person name="Thoren M.H."/>
            <person name="Johannesson H."/>
        </authorList>
    </citation>
    <scope>NUCLEOTIDE SEQUENCE</scope>
    <source>
        <strain evidence="1">CBS 560.94</strain>
    </source>
</reference>
<sequence>MGSSLYPKHLVGQMMMLVFSGFFLVTPILSNLPQTGRVCKDSSLHISWTTPDAEEVRYQNLPRDIKPTEASHVPSRSTPLSNVSCLVQLMDDSRKAGKPRILAPRTPFRIPSSSPHRHHVFRMVHCRENRTDGRVAPVLSPNVIRDIRFRVLWFW</sequence>
<dbReference type="AlphaFoldDB" id="A0AAE0J0R1"/>
<accession>A0AAE0J0R1</accession>
<reference evidence="1" key="1">
    <citation type="journal article" date="2023" name="Mol. Phylogenet. Evol.">
        <title>Genome-scale phylogeny and comparative genomics of the fungal order Sordariales.</title>
        <authorList>
            <person name="Hensen N."/>
            <person name="Bonometti L."/>
            <person name="Westerberg I."/>
            <person name="Brannstrom I.O."/>
            <person name="Guillou S."/>
            <person name="Cros-Aarteil S."/>
            <person name="Calhoun S."/>
            <person name="Haridas S."/>
            <person name="Kuo A."/>
            <person name="Mondo S."/>
            <person name="Pangilinan J."/>
            <person name="Riley R."/>
            <person name="LaButti K."/>
            <person name="Andreopoulos B."/>
            <person name="Lipzen A."/>
            <person name="Chen C."/>
            <person name="Yan M."/>
            <person name="Daum C."/>
            <person name="Ng V."/>
            <person name="Clum A."/>
            <person name="Steindorff A."/>
            <person name="Ohm R.A."/>
            <person name="Martin F."/>
            <person name="Silar P."/>
            <person name="Natvig D.O."/>
            <person name="Lalanne C."/>
            <person name="Gautier V."/>
            <person name="Ament-Velasquez S.L."/>
            <person name="Kruys A."/>
            <person name="Hutchinson M.I."/>
            <person name="Powell A.J."/>
            <person name="Barry K."/>
            <person name="Miller A.N."/>
            <person name="Grigoriev I.V."/>
            <person name="Debuchy R."/>
            <person name="Gladieux P."/>
            <person name="Hiltunen Thoren M."/>
            <person name="Johannesson H."/>
        </authorList>
    </citation>
    <scope>NUCLEOTIDE SEQUENCE</scope>
    <source>
        <strain evidence="1">CBS 560.94</strain>
    </source>
</reference>
<proteinExistence type="predicted"/>